<reference evidence="2" key="1">
    <citation type="journal article" date="2015" name="Proc. Natl. Acad. Sci. U.S.A.">
        <title>Networks of energetic and metabolic interactions define dynamics in microbial communities.</title>
        <authorList>
            <person name="Embree M."/>
            <person name="Liu J.K."/>
            <person name="Al-Bassam M.M."/>
            <person name="Zengler K."/>
        </authorList>
    </citation>
    <scope>NUCLEOTIDE SEQUENCE</scope>
</reference>
<accession>A0A0W8G8Z9</accession>
<dbReference type="PANTHER" id="PTHR42983">
    <property type="entry name" value="DINITROGENASE IRON-MOLYBDENUM COFACTOR PROTEIN-RELATED"/>
    <property type="match status" value="1"/>
</dbReference>
<dbReference type="EMBL" id="LNQE01000069">
    <property type="protein sequence ID" value="KUG29558.1"/>
    <property type="molecule type" value="Genomic_DNA"/>
</dbReference>
<dbReference type="CDD" id="cd00851">
    <property type="entry name" value="MTH1175"/>
    <property type="match status" value="1"/>
</dbReference>
<evidence type="ECO:0000313" key="2">
    <source>
        <dbReference type="EMBL" id="KUG29558.1"/>
    </source>
</evidence>
<protein>
    <recommendedName>
        <fullName evidence="1">Dinitrogenase iron-molybdenum cofactor biosynthesis domain-containing protein</fullName>
    </recommendedName>
</protein>
<dbReference type="AlphaFoldDB" id="A0A0W8G8Z9"/>
<dbReference type="Pfam" id="PF02579">
    <property type="entry name" value="Nitro_FeMo-Co"/>
    <property type="match status" value="1"/>
</dbReference>
<gene>
    <name evidence="2" type="ORF">ASZ90_000551</name>
</gene>
<dbReference type="InterPro" id="IPR036105">
    <property type="entry name" value="DiNase_FeMo-co_biosyn_sf"/>
</dbReference>
<name>A0A0W8G8Z9_9ZZZZ</name>
<dbReference type="PANTHER" id="PTHR42983:SF1">
    <property type="entry name" value="IRON-MOLYBDENUM PROTEIN"/>
    <property type="match status" value="1"/>
</dbReference>
<proteinExistence type="predicted"/>
<feature type="domain" description="Dinitrogenase iron-molybdenum cofactor biosynthesis" evidence="1">
    <location>
        <begin position="10"/>
        <end position="100"/>
    </location>
</feature>
<dbReference type="InterPro" id="IPR033913">
    <property type="entry name" value="MTH1175_dom"/>
</dbReference>
<dbReference type="Gene3D" id="3.30.420.130">
    <property type="entry name" value="Dinitrogenase iron-molybdenum cofactor biosynthesis domain"/>
    <property type="match status" value="1"/>
</dbReference>
<evidence type="ECO:0000259" key="1">
    <source>
        <dbReference type="Pfam" id="PF02579"/>
    </source>
</evidence>
<dbReference type="SUPFAM" id="SSF53146">
    <property type="entry name" value="Nitrogenase accessory factor-like"/>
    <property type="match status" value="1"/>
</dbReference>
<comment type="caution">
    <text evidence="2">The sequence shown here is derived from an EMBL/GenBank/DDBJ whole genome shotgun (WGS) entry which is preliminary data.</text>
</comment>
<dbReference type="InterPro" id="IPR003731">
    <property type="entry name" value="Di-Nase_FeMo-co_biosynth"/>
</dbReference>
<sequence length="122" mass="12817">MTKIAVPTKGGMVDEHFGHCESFTIATVDEAKTITARESFTPPPQCGCKSDLIPTLLAMGVSVLVGGNMGEGAVMRLRQSGIQVLRGASGPVDEVLAAYLAGSLTDRDELCRHHGHECGHGL</sequence>
<organism evidence="2">
    <name type="scientific">hydrocarbon metagenome</name>
    <dbReference type="NCBI Taxonomy" id="938273"/>
    <lineage>
        <taxon>unclassified sequences</taxon>
        <taxon>metagenomes</taxon>
        <taxon>ecological metagenomes</taxon>
    </lineage>
</organism>